<proteinExistence type="predicted"/>
<dbReference type="InterPro" id="IPR018114">
    <property type="entry name" value="TRYPSIN_HIS"/>
</dbReference>
<dbReference type="InterPro" id="IPR043504">
    <property type="entry name" value="Peptidase_S1_PA_chymotrypsin"/>
</dbReference>
<dbReference type="GO" id="GO:0004252">
    <property type="term" value="F:serine-type endopeptidase activity"/>
    <property type="evidence" value="ECO:0007669"/>
    <property type="project" value="InterPro"/>
</dbReference>
<accession>A0A919EUH1</accession>
<name>A0A919EUH1_9ACTN</name>
<dbReference type="Proteomes" id="UP000619355">
    <property type="component" value="Unassembled WGS sequence"/>
</dbReference>
<gene>
    <name evidence="3" type="ORF">GCM10018980_15810</name>
</gene>
<keyword evidence="2" id="KW-0732">Signal</keyword>
<dbReference type="AlphaFoldDB" id="A0A919EUH1"/>
<evidence type="ECO:0000256" key="1">
    <source>
        <dbReference type="SAM" id="MobiDB-lite"/>
    </source>
</evidence>
<dbReference type="PROSITE" id="PS00134">
    <property type="entry name" value="TRYPSIN_HIS"/>
    <property type="match status" value="1"/>
</dbReference>
<evidence type="ECO:0000256" key="2">
    <source>
        <dbReference type="SAM" id="SignalP"/>
    </source>
</evidence>
<evidence type="ECO:0000313" key="3">
    <source>
        <dbReference type="EMBL" id="GHG41007.1"/>
    </source>
</evidence>
<evidence type="ECO:0008006" key="5">
    <source>
        <dbReference type="Google" id="ProtNLM"/>
    </source>
</evidence>
<dbReference type="RefSeq" id="WP_189979569.1">
    <property type="nucleotide sequence ID" value="NZ_BNBF01000003.1"/>
</dbReference>
<reference evidence="4" key="1">
    <citation type="journal article" date="2019" name="Int. J. Syst. Evol. Microbiol.">
        <title>The Global Catalogue of Microorganisms (GCM) 10K type strain sequencing project: providing services to taxonomists for standard genome sequencing and annotation.</title>
        <authorList>
            <consortium name="The Broad Institute Genomics Platform"/>
            <consortium name="The Broad Institute Genome Sequencing Center for Infectious Disease"/>
            <person name="Wu L."/>
            <person name="Ma J."/>
        </authorList>
    </citation>
    <scope>NUCLEOTIDE SEQUENCE [LARGE SCALE GENOMIC DNA]</scope>
    <source>
        <strain evidence="4">JCM 4253</strain>
    </source>
</reference>
<evidence type="ECO:0000313" key="4">
    <source>
        <dbReference type="Proteomes" id="UP000619355"/>
    </source>
</evidence>
<dbReference type="GO" id="GO:0006508">
    <property type="term" value="P:proteolysis"/>
    <property type="evidence" value="ECO:0007669"/>
    <property type="project" value="InterPro"/>
</dbReference>
<comment type="caution">
    <text evidence="3">The sequence shown here is derived from an EMBL/GenBank/DDBJ whole genome shotgun (WGS) entry which is preliminary data.</text>
</comment>
<dbReference type="SUPFAM" id="SSF50494">
    <property type="entry name" value="Trypsin-like serine proteases"/>
    <property type="match status" value="1"/>
</dbReference>
<dbReference type="InterPro" id="IPR009003">
    <property type="entry name" value="Peptidase_S1_PA"/>
</dbReference>
<feature type="region of interest" description="Disordered" evidence="1">
    <location>
        <begin position="72"/>
        <end position="91"/>
    </location>
</feature>
<protein>
    <recommendedName>
        <fullName evidence="5">V8-like Glu-specific endopeptidase</fullName>
    </recommendedName>
</protein>
<feature type="chain" id="PRO_5037916576" description="V8-like Glu-specific endopeptidase" evidence="2">
    <location>
        <begin position="34"/>
        <end position="371"/>
    </location>
</feature>
<keyword evidence="4" id="KW-1185">Reference proteome</keyword>
<sequence>MLIGIPSRRALTPLIGLLTLMAALLVTASPAHADAASFELRPLVPAGAGYQDRLKAEVDYWSLGKMADAGLNNEDADATPPPGGWDDLSKPWPRGQGLVSRTAGKLFMEYTDVDTGAVSTSSCSGNVVTSANRSVVLTAAHCLRVHTPLDIGFGNVVATNMVFVPGFDGTNLPRDPAGTRLPGRDIAPYGVWGVTRQWITRTWSQSADWLLGRDMAAVLVDNPDDPRPIGAVTGGQQVAFDQPQNRTGHLFGYPTINERNYYRPGNVPTALQRTFDGRSLMVTQGTARSDPVYYNDVMAGAQSPGCSGGALLQNFDPATGTGVQVGVFSRYDDPAQIIGLLGWVQGPNMSATHLGAEEQAVYEAAQAAGVA</sequence>
<dbReference type="EMBL" id="BNBF01000003">
    <property type="protein sequence ID" value="GHG41007.1"/>
    <property type="molecule type" value="Genomic_DNA"/>
</dbReference>
<organism evidence="3 4">
    <name type="scientific">Streptomyces capoamus</name>
    <dbReference type="NCBI Taxonomy" id="68183"/>
    <lineage>
        <taxon>Bacteria</taxon>
        <taxon>Bacillati</taxon>
        <taxon>Actinomycetota</taxon>
        <taxon>Actinomycetes</taxon>
        <taxon>Kitasatosporales</taxon>
        <taxon>Streptomycetaceae</taxon>
        <taxon>Streptomyces</taxon>
    </lineage>
</organism>
<dbReference type="Gene3D" id="2.40.10.10">
    <property type="entry name" value="Trypsin-like serine proteases"/>
    <property type="match status" value="2"/>
</dbReference>
<feature type="signal peptide" evidence="2">
    <location>
        <begin position="1"/>
        <end position="33"/>
    </location>
</feature>